<evidence type="ECO:0000256" key="1">
    <source>
        <dbReference type="SAM" id="Phobius"/>
    </source>
</evidence>
<protein>
    <submittedName>
        <fullName evidence="2">Uncharacterized protein</fullName>
    </submittedName>
</protein>
<gene>
    <name evidence="2" type="ORF">g.52029</name>
</gene>
<keyword evidence="1" id="KW-0472">Membrane</keyword>
<sequence length="193" mass="21769">PTFHGHLQHGMQKNNNGKASLSRVQAHALGYHEDDGQTCFCFESDDDSADKIRFKNTKRKLARGCMSNLMICAILIGYTFIGAVIFLIVEGDSGFYSISGSGRSKIHSLAGQNRRPTNATWLAKISEESRAKTVENIWDITVNLNILYRENWTRLAAQEISHFQEQLVQRLTEEMAAKSYPHDSRLVDGHQKV</sequence>
<evidence type="ECO:0000313" key="2">
    <source>
        <dbReference type="EMBL" id="JAT19505.1"/>
    </source>
</evidence>
<dbReference type="AlphaFoldDB" id="A0A1B6L776"/>
<organism evidence="2">
    <name type="scientific">Graphocephala atropunctata</name>
    <dbReference type="NCBI Taxonomy" id="36148"/>
    <lineage>
        <taxon>Eukaryota</taxon>
        <taxon>Metazoa</taxon>
        <taxon>Ecdysozoa</taxon>
        <taxon>Arthropoda</taxon>
        <taxon>Hexapoda</taxon>
        <taxon>Insecta</taxon>
        <taxon>Pterygota</taxon>
        <taxon>Neoptera</taxon>
        <taxon>Paraneoptera</taxon>
        <taxon>Hemiptera</taxon>
        <taxon>Auchenorrhyncha</taxon>
        <taxon>Membracoidea</taxon>
        <taxon>Cicadellidae</taxon>
        <taxon>Cicadellinae</taxon>
        <taxon>Cicadellini</taxon>
        <taxon>Graphocephala</taxon>
    </lineage>
</organism>
<reference evidence="2" key="1">
    <citation type="submission" date="2015-11" db="EMBL/GenBank/DDBJ databases">
        <title>De novo transcriptome assembly of four potential Pierce s Disease insect vectors from Arizona vineyards.</title>
        <authorList>
            <person name="Tassone E.E."/>
        </authorList>
    </citation>
    <scope>NUCLEOTIDE SEQUENCE</scope>
</reference>
<proteinExistence type="predicted"/>
<keyword evidence="1" id="KW-0812">Transmembrane</keyword>
<dbReference type="Gene3D" id="1.10.287.70">
    <property type="match status" value="1"/>
</dbReference>
<keyword evidence="1" id="KW-1133">Transmembrane helix</keyword>
<accession>A0A1B6L776</accession>
<feature type="non-terminal residue" evidence="2">
    <location>
        <position position="193"/>
    </location>
</feature>
<feature type="non-terminal residue" evidence="2">
    <location>
        <position position="1"/>
    </location>
</feature>
<name>A0A1B6L776_9HEMI</name>
<feature type="transmembrane region" description="Helical" evidence="1">
    <location>
        <begin position="68"/>
        <end position="89"/>
    </location>
</feature>
<dbReference type="EMBL" id="GEBQ01020472">
    <property type="protein sequence ID" value="JAT19505.1"/>
    <property type="molecule type" value="Transcribed_RNA"/>
</dbReference>